<organism evidence="1 2">
    <name type="scientific">Astrephomene gubernaculifera</name>
    <dbReference type="NCBI Taxonomy" id="47775"/>
    <lineage>
        <taxon>Eukaryota</taxon>
        <taxon>Viridiplantae</taxon>
        <taxon>Chlorophyta</taxon>
        <taxon>core chlorophytes</taxon>
        <taxon>Chlorophyceae</taxon>
        <taxon>CS clade</taxon>
        <taxon>Chlamydomonadales</taxon>
        <taxon>Astrephomenaceae</taxon>
        <taxon>Astrephomene</taxon>
    </lineage>
</organism>
<evidence type="ECO:0000313" key="1">
    <source>
        <dbReference type="EMBL" id="GFR47341.1"/>
    </source>
</evidence>
<dbReference type="Proteomes" id="UP001054857">
    <property type="component" value="Unassembled WGS sequence"/>
</dbReference>
<dbReference type="PANTHER" id="PTHR35548">
    <property type="entry name" value="EXPRESSED PROTEIN"/>
    <property type="match status" value="1"/>
</dbReference>
<dbReference type="EMBL" id="BMAR01000017">
    <property type="protein sequence ID" value="GFR47341.1"/>
    <property type="molecule type" value="Genomic_DNA"/>
</dbReference>
<protein>
    <submittedName>
        <fullName evidence="1">Uncharacterized protein</fullName>
    </submittedName>
</protein>
<sequence>MAGRPAKALYSQPEDDWTTPRFVCERVCVSDKLVAAVGGAAKEAVPGNCVTVCGVSAVDACTEACQRAVCVAATHVPAWNEGCIRRCTAECLRTKQQQQPPESQQS</sequence>
<keyword evidence="2" id="KW-1185">Reference proteome</keyword>
<dbReference type="AlphaFoldDB" id="A0AAD3DX16"/>
<gene>
    <name evidence="1" type="ORF">Agub_g9036</name>
</gene>
<proteinExistence type="predicted"/>
<name>A0AAD3DX16_9CHLO</name>
<dbReference type="InterPro" id="IPR038934">
    <property type="entry name" value="At5g64816-like"/>
</dbReference>
<comment type="caution">
    <text evidence="1">The sequence shown here is derived from an EMBL/GenBank/DDBJ whole genome shotgun (WGS) entry which is preliminary data.</text>
</comment>
<accession>A0AAD3DX16</accession>
<dbReference type="PANTHER" id="PTHR35548:SF1">
    <property type="entry name" value="EXPRESSED PROTEIN"/>
    <property type="match status" value="1"/>
</dbReference>
<evidence type="ECO:0000313" key="2">
    <source>
        <dbReference type="Proteomes" id="UP001054857"/>
    </source>
</evidence>
<reference evidence="1 2" key="1">
    <citation type="journal article" date="2021" name="Sci. Rep.">
        <title>Genome sequencing of the multicellular alga Astrephomene provides insights into convergent evolution of germ-soma differentiation.</title>
        <authorList>
            <person name="Yamashita S."/>
            <person name="Yamamoto K."/>
            <person name="Matsuzaki R."/>
            <person name="Suzuki S."/>
            <person name="Yamaguchi H."/>
            <person name="Hirooka S."/>
            <person name="Minakuchi Y."/>
            <person name="Miyagishima S."/>
            <person name="Kawachi M."/>
            <person name="Toyoda A."/>
            <person name="Nozaki H."/>
        </authorList>
    </citation>
    <scope>NUCLEOTIDE SEQUENCE [LARGE SCALE GENOMIC DNA]</scope>
    <source>
        <strain evidence="1 2">NIES-4017</strain>
    </source>
</reference>